<name>A0AA85JS04_TRIRE</name>
<dbReference type="InterPro" id="IPR005637">
    <property type="entry name" value="TAP_C_dom"/>
</dbReference>
<dbReference type="InterPro" id="IPR009060">
    <property type="entry name" value="UBA-like_sf"/>
</dbReference>
<evidence type="ECO:0000313" key="3">
    <source>
        <dbReference type="WBParaSite" id="TREG1_38640.2"/>
    </source>
</evidence>
<dbReference type="Gene3D" id="1.10.8.10">
    <property type="entry name" value="DNA helicase RuvA subunit, C-terminal domain"/>
    <property type="match status" value="1"/>
</dbReference>
<organism evidence="2 3">
    <name type="scientific">Trichobilharzia regenti</name>
    <name type="common">Nasal bird schistosome</name>
    <dbReference type="NCBI Taxonomy" id="157069"/>
    <lineage>
        <taxon>Eukaryota</taxon>
        <taxon>Metazoa</taxon>
        <taxon>Spiralia</taxon>
        <taxon>Lophotrochozoa</taxon>
        <taxon>Platyhelminthes</taxon>
        <taxon>Trematoda</taxon>
        <taxon>Digenea</taxon>
        <taxon>Strigeidida</taxon>
        <taxon>Schistosomatoidea</taxon>
        <taxon>Schistosomatidae</taxon>
        <taxon>Trichobilharzia</taxon>
    </lineage>
</organism>
<dbReference type="GO" id="GO:0016973">
    <property type="term" value="P:poly(A)+ mRNA export from nucleus"/>
    <property type="evidence" value="ECO:0007669"/>
    <property type="project" value="TreeGrafter"/>
</dbReference>
<dbReference type="PANTHER" id="PTHR10662">
    <property type="entry name" value="NUCLEAR RNA EXPORT FACTOR"/>
    <property type="match status" value="1"/>
</dbReference>
<dbReference type="WBParaSite" id="TREG1_38640.2">
    <property type="protein sequence ID" value="TREG1_38640.2"/>
    <property type="gene ID" value="TREG1_38640"/>
</dbReference>
<feature type="domain" description="TAP-C" evidence="1">
    <location>
        <begin position="380"/>
        <end position="435"/>
    </location>
</feature>
<dbReference type="InterPro" id="IPR030217">
    <property type="entry name" value="NXF_fam"/>
</dbReference>
<dbReference type="CDD" id="cd14342">
    <property type="entry name" value="UBA_TAP-C"/>
    <property type="match status" value="1"/>
</dbReference>
<dbReference type="SUPFAM" id="SSF46934">
    <property type="entry name" value="UBA-like"/>
    <property type="match status" value="1"/>
</dbReference>
<dbReference type="PANTHER" id="PTHR10662:SF22">
    <property type="entry name" value="NUCLEAR RNA EXPORT FACTOR 1"/>
    <property type="match status" value="1"/>
</dbReference>
<proteinExistence type="predicted"/>
<accession>A0AA85JS04</accession>
<dbReference type="Pfam" id="PF03943">
    <property type="entry name" value="TAP_C"/>
    <property type="match status" value="1"/>
</dbReference>
<reference evidence="2" key="1">
    <citation type="submission" date="2022-06" db="EMBL/GenBank/DDBJ databases">
        <authorList>
            <person name="Berger JAMES D."/>
            <person name="Berger JAMES D."/>
        </authorList>
    </citation>
    <scope>NUCLEOTIDE SEQUENCE [LARGE SCALE GENOMIC DNA]</scope>
</reference>
<dbReference type="AlphaFoldDB" id="A0AA85JS04"/>
<dbReference type="PROSITE" id="PS51281">
    <property type="entry name" value="TAP_C"/>
    <property type="match status" value="1"/>
</dbReference>
<protein>
    <recommendedName>
        <fullName evidence="1">TAP-C domain-containing protein</fullName>
    </recommendedName>
</protein>
<dbReference type="Proteomes" id="UP000050795">
    <property type="component" value="Unassembled WGS sequence"/>
</dbReference>
<dbReference type="GO" id="GO:0003723">
    <property type="term" value="F:RNA binding"/>
    <property type="evidence" value="ECO:0007669"/>
    <property type="project" value="TreeGrafter"/>
</dbReference>
<reference evidence="3" key="2">
    <citation type="submission" date="2023-11" db="UniProtKB">
        <authorList>
            <consortium name="WormBaseParasite"/>
        </authorList>
    </citation>
    <scope>IDENTIFICATION</scope>
</reference>
<dbReference type="SMART" id="SM00804">
    <property type="entry name" value="TAP_C"/>
    <property type="match status" value="1"/>
</dbReference>
<keyword evidence="2" id="KW-1185">Reference proteome</keyword>
<evidence type="ECO:0000313" key="2">
    <source>
        <dbReference type="Proteomes" id="UP000050795"/>
    </source>
</evidence>
<dbReference type="GO" id="GO:0005634">
    <property type="term" value="C:nucleus"/>
    <property type="evidence" value="ECO:0007669"/>
    <property type="project" value="InterPro"/>
</dbReference>
<evidence type="ECO:0000259" key="1">
    <source>
        <dbReference type="PROSITE" id="PS51281"/>
    </source>
</evidence>
<sequence length="435" mass="48707">MGKRRGSRKKGCVEFDDGEDMVDVKILNTGRVNLKNKHRRLKKSLKNLDSVHFLNVCSDYLVAKSPETDKVLPDILPHSCSSAELLNLLSTFVNRYIDVFNAKLSRIELRQFYDTMAYVTFQIAPYVCQPAVEKCSDKSFRPKYQPLWGVYERFAVNRLPGGFPLPSWAWCAIKEESMPKKSRNSSSLPKQDRKLLKALKSYQTGHIQRLVSVSRSASSAPDRWRSGIPAPPMARMECRGVDQVLGLLCRLPDLIHVKNDKYSHLDVISSEPPVVCLRYSCIAAELVPKDTRPSDLENVSDQLLDIAPYGKFVVRLVNRTLILHHMGKIIQEDLCLTPLPSSYVQECSLIITEAVSSFMMSQASPTSSSVQQAGCAFDETVVARLVEELCVATGMNKAYSLQCLTECQFSLDSALQSFQKVHAAGLLPPDAFLPN</sequence>